<gene>
    <name evidence="6" type="ORF">HGMM_F04A11C42</name>
    <name evidence="7" type="ORF">HGMM_F23G10C10</name>
</gene>
<dbReference type="CDD" id="cd02525">
    <property type="entry name" value="Succinoglycan_BP_ExoA"/>
    <property type="match status" value="1"/>
</dbReference>
<dbReference type="Gene3D" id="3.90.550.10">
    <property type="entry name" value="Spore Coat Polysaccharide Biosynthesis Protein SpsA, Chain A"/>
    <property type="match status" value="1"/>
</dbReference>
<protein>
    <submittedName>
        <fullName evidence="7">Succinoglycan biosynthesis protein ExoA</fullName>
    </submittedName>
</protein>
<keyword evidence="4" id="KW-0812">Transmembrane</keyword>
<evidence type="ECO:0000256" key="2">
    <source>
        <dbReference type="ARBA" id="ARBA00022676"/>
    </source>
</evidence>
<evidence type="ECO:0000256" key="1">
    <source>
        <dbReference type="ARBA" id="ARBA00006739"/>
    </source>
</evidence>
<evidence type="ECO:0000256" key="3">
    <source>
        <dbReference type="ARBA" id="ARBA00022679"/>
    </source>
</evidence>
<dbReference type="SUPFAM" id="SSF53448">
    <property type="entry name" value="Nucleotide-diphospho-sugar transferases"/>
    <property type="match status" value="1"/>
</dbReference>
<dbReference type="AlphaFoldDB" id="H5SG71"/>
<accession>H5SG71</accession>
<reference evidence="7" key="2">
    <citation type="journal article" date="2012" name="PLoS ONE">
        <title>A Deeply Branching Thermophilic Bacterium with an Ancient Acetyl-CoA Pathway Dominates a Subsurface Ecosystem.</title>
        <authorList>
            <person name="Takami H."/>
            <person name="Noguchi H."/>
            <person name="Takaki Y."/>
            <person name="Uchiyama I."/>
            <person name="Toyoda A."/>
            <person name="Nishi S."/>
            <person name="Chee G.-J."/>
            <person name="Arai W."/>
            <person name="Nunoura T."/>
            <person name="Itoh T."/>
            <person name="Hattori M."/>
            <person name="Takai K."/>
        </authorList>
    </citation>
    <scope>NUCLEOTIDE SEQUENCE</scope>
</reference>
<keyword evidence="2" id="KW-0328">Glycosyltransferase</keyword>
<keyword evidence="3" id="KW-0808">Transferase</keyword>
<dbReference type="InterPro" id="IPR029044">
    <property type="entry name" value="Nucleotide-diphossugar_trans"/>
</dbReference>
<sequence>MLNEPHAALKRVSILIPTYNEEHYIAGCLDSILRNDYPQNLLEILVIDGGSTDGTKEIVRSYVERYHFIRLLTNPKRIQAAAMNIGIREATGEIIIWMSAHAFYASDYIRQSVTLLQQVDAACVGGLMVATGSGYISNSIAIAITSPFGSGDARYRYSDREEWVDTVFAGCWYKRTLEAIGGFNEEWVVNEDYELNYRLRQAGGRILFSPKIRCQYFVRSSLRALARQYFRYGFWKVKTLVTYPDSLRWRQLVPPLFALALITSLMLIPISWAAGIVIPILYGAANLMASLQAARRCGWKYLPLLPAVFTTLHLSWGIGFWSGMVRFGIPRFSWRSVARAFRSHY</sequence>
<dbReference type="PANTHER" id="PTHR43630:SF1">
    <property type="entry name" value="POLY-BETA-1,6-N-ACETYL-D-GLUCOSAMINE SYNTHASE"/>
    <property type="match status" value="1"/>
</dbReference>
<proteinExistence type="inferred from homology"/>
<feature type="transmembrane region" description="Helical" evidence="4">
    <location>
        <begin position="256"/>
        <end position="284"/>
    </location>
</feature>
<dbReference type="InterPro" id="IPR001173">
    <property type="entry name" value="Glyco_trans_2-like"/>
</dbReference>
<evidence type="ECO:0000313" key="6">
    <source>
        <dbReference type="EMBL" id="BAL53024.1"/>
    </source>
</evidence>
<dbReference type="EMBL" id="AP011645">
    <property type="protein sequence ID" value="BAL53024.1"/>
    <property type="molecule type" value="Genomic_DNA"/>
</dbReference>
<keyword evidence="4" id="KW-1133">Transmembrane helix</keyword>
<evidence type="ECO:0000313" key="7">
    <source>
        <dbReference type="EMBL" id="BAL55157.1"/>
    </source>
</evidence>
<dbReference type="EMBL" id="AP011711">
    <property type="protein sequence ID" value="BAL55157.1"/>
    <property type="molecule type" value="Genomic_DNA"/>
</dbReference>
<comment type="similarity">
    <text evidence="1">Belongs to the glycosyltransferase 2 family.</text>
</comment>
<keyword evidence="4" id="KW-0472">Membrane</keyword>
<feature type="domain" description="Glycosyltransferase 2-like" evidence="5">
    <location>
        <begin position="13"/>
        <end position="144"/>
    </location>
</feature>
<evidence type="ECO:0000256" key="4">
    <source>
        <dbReference type="SAM" id="Phobius"/>
    </source>
</evidence>
<evidence type="ECO:0000259" key="5">
    <source>
        <dbReference type="Pfam" id="PF00535"/>
    </source>
</evidence>
<organism evidence="7">
    <name type="scientific">uncultured Acetothermia bacterium</name>
    <dbReference type="NCBI Taxonomy" id="236499"/>
    <lineage>
        <taxon>Bacteria</taxon>
        <taxon>Candidatus Bipolaricaulota</taxon>
        <taxon>environmental samples</taxon>
    </lineage>
</organism>
<dbReference type="Pfam" id="PF00535">
    <property type="entry name" value="Glycos_transf_2"/>
    <property type="match status" value="1"/>
</dbReference>
<feature type="transmembrane region" description="Helical" evidence="4">
    <location>
        <begin position="304"/>
        <end position="329"/>
    </location>
</feature>
<name>H5SG71_9BACT</name>
<reference evidence="7" key="1">
    <citation type="journal article" date="2005" name="Environ. Microbiol.">
        <title>Genetic and functional properties of uncultivated thermophilic crenarchaeotes from a subsurface gold mine as revealed by analysis of genome fragments.</title>
        <authorList>
            <person name="Nunoura T."/>
            <person name="Hirayama H."/>
            <person name="Takami H."/>
            <person name="Oida H."/>
            <person name="Nishi S."/>
            <person name="Shimamura S."/>
            <person name="Suzuki Y."/>
            <person name="Inagaki F."/>
            <person name="Takai K."/>
            <person name="Nealson K.H."/>
            <person name="Horikoshi K."/>
        </authorList>
    </citation>
    <scope>NUCLEOTIDE SEQUENCE</scope>
</reference>
<dbReference type="GO" id="GO:0016757">
    <property type="term" value="F:glycosyltransferase activity"/>
    <property type="evidence" value="ECO:0007669"/>
    <property type="project" value="UniProtKB-KW"/>
</dbReference>
<dbReference type="PANTHER" id="PTHR43630">
    <property type="entry name" value="POLY-BETA-1,6-N-ACETYL-D-GLUCOSAMINE SYNTHASE"/>
    <property type="match status" value="1"/>
</dbReference>